<dbReference type="NCBIfam" id="TIGR00486">
    <property type="entry name" value="YbgI_SA1388"/>
    <property type="match status" value="1"/>
</dbReference>
<evidence type="ECO:0000313" key="8">
    <source>
        <dbReference type="Proteomes" id="UP001177341"/>
    </source>
</evidence>
<sequence>MSVSLTSLVNYCEELLNVKEFKDYSPNGLQVQGKETVQRIVTGVTASQALLDAAVQYSADLVLVHHGYFWRGESECITGMKKRRLATLLGNDISLLGFHLPLDAHPEFGNNAMLAKKMGWQITGGLDAPLGRAIGMVGELPEPISGGRLAEQLAAVLERTPLHIQGIGHPIKKIAWCTGGAQGYIDKALAAGVDAYISGEVSEPTYHFAKEMEIDYFAAGHHATERYGVQALGEHLASKFGIEHRYIEIPNPV</sequence>
<comment type="caution">
    <text evidence="5">The sequence shown here is derived from an EMBL/GenBank/DDBJ whole genome shotgun (WGS) entry which is preliminary data.</text>
</comment>
<protein>
    <recommendedName>
        <fullName evidence="2">GTP cyclohydrolase 1 type 2 homolog</fullName>
    </recommendedName>
</protein>
<dbReference type="GO" id="GO:0046872">
    <property type="term" value="F:metal ion binding"/>
    <property type="evidence" value="ECO:0007669"/>
    <property type="project" value="UniProtKB-KW"/>
</dbReference>
<dbReference type="Gene3D" id="3.40.1390.30">
    <property type="entry name" value="NIF3 (NGG1p interacting factor 3)-like"/>
    <property type="match status" value="2"/>
</dbReference>
<comment type="similarity">
    <text evidence="1">Belongs to the GTP cyclohydrolase I type 2/NIF3 family.</text>
</comment>
<dbReference type="PANTHER" id="PTHR13799:SF14">
    <property type="entry name" value="GTP CYCLOHYDROLASE 1 TYPE 2 HOMOLOG"/>
    <property type="match status" value="1"/>
</dbReference>
<dbReference type="SUPFAM" id="SSF102705">
    <property type="entry name" value="NIF3 (NGG1p interacting factor 3)-like"/>
    <property type="match status" value="1"/>
</dbReference>
<accession>A0AAW7XEZ2</accession>
<feature type="binding site" evidence="4">
    <location>
        <position position="66"/>
    </location>
    <ligand>
        <name>a divalent metal cation</name>
        <dbReference type="ChEBI" id="CHEBI:60240"/>
        <label>1</label>
    </ligand>
</feature>
<dbReference type="PANTHER" id="PTHR13799">
    <property type="entry name" value="NGG1 INTERACTING FACTOR 3"/>
    <property type="match status" value="1"/>
</dbReference>
<dbReference type="EMBL" id="JAUOPG010000002">
    <property type="protein sequence ID" value="MDO6452695.1"/>
    <property type="molecule type" value="Genomic_DNA"/>
</dbReference>
<evidence type="ECO:0000313" key="5">
    <source>
        <dbReference type="EMBL" id="MDO6452695.1"/>
    </source>
</evidence>
<keyword evidence="8" id="KW-1185">Reference proteome</keyword>
<feature type="binding site" evidence="4">
    <location>
        <position position="65"/>
    </location>
    <ligand>
        <name>a divalent metal cation</name>
        <dbReference type="ChEBI" id="CHEBI:60240"/>
        <label>1</label>
    </ligand>
</feature>
<dbReference type="GO" id="GO:0005737">
    <property type="term" value="C:cytoplasm"/>
    <property type="evidence" value="ECO:0007669"/>
    <property type="project" value="TreeGrafter"/>
</dbReference>
<feature type="binding site" evidence="4">
    <location>
        <position position="103"/>
    </location>
    <ligand>
        <name>a divalent metal cation</name>
        <dbReference type="ChEBI" id="CHEBI:60240"/>
        <label>1</label>
    </ligand>
</feature>
<dbReference type="InterPro" id="IPR036069">
    <property type="entry name" value="DUF34/NIF3_sf"/>
</dbReference>
<organism evidence="5 7">
    <name type="scientific">Neptunomonas phycophila</name>
    <dbReference type="NCBI Taxonomy" id="1572645"/>
    <lineage>
        <taxon>Bacteria</taxon>
        <taxon>Pseudomonadati</taxon>
        <taxon>Pseudomonadota</taxon>
        <taxon>Gammaproteobacteria</taxon>
        <taxon>Oceanospirillales</taxon>
        <taxon>Oceanospirillaceae</taxon>
        <taxon>Neptunomonas</taxon>
    </lineage>
</organism>
<feature type="binding site" evidence="4">
    <location>
        <position position="221"/>
    </location>
    <ligand>
        <name>a divalent metal cation</name>
        <dbReference type="ChEBI" id="CHEBI:60240"/>
        <label>1</label>
    </ligand>
</feature>
<reference evidence="5" key="1">
    <citation type="submission" date="2023-07" db="EMBL/GenBank/DDBJ databases">
        <title>Genome content predicts the carbon catabolic preferences of heterotrophic bacteria.</title>
        <authorList>
            <person name="Gralka M."/>
        </authorList>
    </citation>
    <scope>NUCLEOTIDE SEQUENCE</scope>
    <source>
        <strain evidence="6">5G01</strain>
        <strain evidence="5">I2M16</strain>
    </source>
</reference>
<evidence type="ECO:0000256" key="3">
    <source>
        <dbReference type="ARBA" id="ARBA00022723"/>
    </source>
</evidence>
<dbReference type="FunFam" id="3.40.1390.30:FF:000002">
    <property type="entry name" value="Nif3-like dinuclear metal center protein"/>
    <property type="match status" value="1"/>
</dbReference>
<dbReference type="EMBL" id="JAUYVO010000002">
    <property type="protein sequence ID" value="MDP2521668.1"/>
    <property type="molecule type" value="Genomic_DNA"/>
</dbReference>
<dbReference type="InterPro" id="IPR002678">
    <property type="entry name" value="DUF34/NIF3"/>
</dbReference>
<dbReference type="AlphaFoldDB" id="A0AAW7XEZ2"/>
<keyword evidence="3 4" id="KW-0479">Metal-binding</keyword>
<gene>
    <name evidence="5" type="ORF">Q4490_03870</name>
    <name evidence="6" type="ORF">Q8W30_03705</name>
</gene>
<evidence type="ECO:0000313" key="7">
    <source>
        <dbReference type="Proteomes" id="UP001169862"/>
    </source>
</evidence>
<feature type="binding site" evidence="4">
    <location>
        <position position="225"/>
    </location>
    <ligand>
        <name>a divalent metal cation</name>
        <dbReference type="ChEBI" id="CHEBI:60240"/>
        <label>1</label>
    </ligand>
</feature>
<proteinExistence type="inferred from homology"/>
<dbReference type="GeneID" id="89456977"/>
<dbReference type="Proteomes" id="UP001169862">
    <property type="component" value="Unassembled WGS sequence"/>
</dbReference>
<dbReference type="Proteomes" id="UP001177341">
    <property type="component" value="Unassembled WGS sequence"/>
</dbReference>
<evidence type="ECO:0000256" key="4">
    <source>
        <dbReference type="PIRSR" id="PIRSR602678-1"/>
    </source>
</evidence>
<dbReference type="RefSeq" id="WP_178969122.1">
    <property type="nucleotide sequence ID" value="NZ_CP041336.1"/>
</dbReference>
<evidence type="ECO:0000256" key="1">
    <source>
        <dbReference type="ARBA" id="ARBA00006964"/>
    </source>
</evidence>
<name>A0AAW7XEZ2_9GAMM</name>
<evidence type="ECO:0000256" key="2">
    <source>
        <dbReference type="ARBA" id="ARBA00022112"/>
    </source>
</evidence>
<dbReference type="Pfam" id="PF01784">
    <property type="entry name" value="DUF34_NIF3"/>
    <property type="match status" value="1"/>
</dbReference>
<evidence type="ECO:0000313" key="6">
    <source>
        <dbReference type="EMBL" id="MDP2521668.1"/>
    </source>
</evidence>